<name>A0A8X8Z8E0_SALSN</name>
<dbReference type="AlphaFoldDB" id="A0A8X8Z8E0"/>
<dbReference type="PANTHER" id="PTHR38932:SF1">
    <property type="entry name" value="DUF4005 DOMAIN-CONTAINING PROTEIN"/>
    <property type="match status" value="1"/>
</dbReference>
<reference evidence="2" key="2">
    <citation type="submission" date="2020-08" db="EMBL/GenBank/DDBJ databases">
        <title>Plant Genome Project.</title>
        <authorList>
            <person name="Zhang R.-G."/>
        </authorList>
    </citation>
    <scope>NUCLEOTIDE SEQUENCE</scope>
    <source>
        <strain evidence="2">Huo1</strain>
        <tissue evidence="2">Leaf</tissue>
    </source>
</reference>
<proteinExistence type="predicted"/>
<comment type="caution">
    <text evidence="2">The sequence shown here is derived from an EMBL/GenBank/DDBJ whole genome shotgun (WGS) entry which is preliminary data.</text>
</comment>
<organism evidence="2">
    <name type="scientific">Salvia splendens</name>
    <name type="common">Scarlet sage</name>
    <dbReference type="NCBI Taxonomy" id="180675"/>
    <lineage>
        <taxon>Eukaryota</taxon>
        <taxon>Viridiplantae</taxon>
        <taxon>Streptophyta</taxon>
        <taxon>Embryophyta</taxon>
        <taxon>Tracheophyta</taxon>
        <taxon>Spermatophyta</taxon>
        <taxon>Magnoliopsida</taxon>
        <taxon>eudicotyledons</taxon>
        <taxon>Gunneridae</taxon>
        <taxon>Pentapetalae</taxon>
        <taxon>asterids</taxon>
        <taxon>lamiids</taxon>
        <taxon>Lamiales</taxon>
        <taxon>Lamiaceae</taxon>
        <taxon>Nepetoideae</taxon>
        <taxon>Mentheae</taxon>
        <taxon>Salviinae</taxon>
        <taxon>Salvia</taxon>
        <taxon>Salvia subgen. Calosphace</taxon>
        <taxon>core Calosphace</taxon>
    </lineage>
</organism>
<feature type="region of interest" description="Disordered" evidence="1">
    <location>
        <begin position="69"/>
        <end position="98"/>
    </location>
</feature>
<protein>
    <submittedName>
        <fullName evidence="2">Uncharacterized protein</fullName>
    </submittedName>
</protein>
<dbReference type="PANTHER" id="PTHR38932">
    <property type="entry name" value="BNAC03G64660D PROTEIN"/>
    <property type="match status" value="1"/>
</dbReference>
<gene>
    <name evidence="2" type="ORF">SASPL_145464</name>
</gene>
<sequence length="189" mass="21055">MIISKISDPQQVMYPKVKVRQESEEEADHYDYGIISVRSLKAFEWLSFDHYSSDDSPVSVVRIPASDFPKSPTPGFQASKGTNRAPVGGSNNTKRATSAPRRLCCAVLSSPDRNGVITRSKTQTRRELLAPLKSHTSCLDRHTRCKIPTKSGDAPPHAHNKHLTESKRHVLVRGSPRPADEKQQKKKGM</sequence>
<dbReference type="Proteomes" id="UP000298416">
    <property type="component" value="Unassembled WGS sequence"/>
</dbReference>
<evidence type="ECO:0000313" key="3">
    <source>
        <dbReference type="Proteomes" id="UP000298416"/>
    </source>
</evidence>
<evidence type="ECO:0000313" key="2">
    <source>
        <dbReference type="EMBL" id="KAG6394874.1"/>
    </source>
</evidence>
<feature type="region of interest" description="Disordered" evidence="1">
    <location>
        <begin position="148"/>
        <end position="189"/>
    </location>
</feature>
<evidence type="ECO:0000256" key="1">
    <source>
        <dbReference type="SAM" id="MobiDB-lite"/>
    </source>
</evidence>
<accession>A0A8X8Z8E0</accession>
<keyword evidence="3" id="KW-1185">Reference proteome</keyword>
<dbReference type="EMBL" id="PNBA02000017">
    <property type="protein sequence ID" value="KAG6394874.1"/>
    <property type="molecule type" value="Genomic_DNA"/>
</dbReference>
<reference evidence="2" key="1">
    <citation type="submission" date="2018-01" db="EMBL/GenBank/DDBJ databases">
        <authorList>
            <person name="Mao J.F."/>
        </authorList>
    </citation>
    <scope>NUCLEOTIDE SEQUENCE</scope>
    <source>
        <strain evidence="2">Huo1</strain>
        <tissue evidence="2">Leaf</tissue>
    </source>
</reference>